<dbReference type="Gene3D" id="1.10.287.370">
    <property type="match status" value="1"/>
</dbReference>
<dbReference type="AlphaFoldDB" id="A0A2A9P1Q4"/>
<keyword evidence="5" id="KW-1185">Reference proteome</keyword>
<keyword evidence="3" id="KW-0175">Coiled coil</keyword>
<dbReference type="GO" id="GO:0000278">
    <property type="term" value="P:mitotic cell cycle"/>
    <property type="evidence" value="ECO:0007669"/>
    <property type="project" value="InterPro"/>
</dbReference>
<dbReference type="GO" id="GO:0006457">
    <property type="term" value="P:protein folding"/>
    <property type="evidence" value="ECO:0007669"/>
    <property type="project" value="InterPro"/>
</dbReference>
<dbReference type="GO" id="GO:0051131">
    <property type="term" value="P:chaperone-mediated protein complex assembly"/>
    <property type="evidence" value="ECO:0007669"/>
    <property type="project" value="TreeGrafter"/>
</dbReference>
<dbReference type="InterPro" id="IPR009053">
    <property type="entry name" value="Prefoldin"/>
</dbReference>
<name>A0A2A9P1Q4_9AGAR</name>
<dbReference type="PANTHER" id="PTHR21431:SF0">
    <property type="entry name" value="PREFOLDIN SUBUNIT 6"/>
    <property type="match status" value="1"/>
</dbReference>
<dbReference type="GO" id="GO:0051082">
    <property type="term" value="F:unfolded protein binding"/>
    <property type="evidence" value="ECO:0007669"/>
    <property type="project" value="InterPro"/>
</dbReference>
<protein>
    <recommendedName>
        <fullName evidence="6">Prefoldin subunit 6</fullName>
    </recommendedName>
</protein>
<keyword evidence="2" id="KW-0143">Chaperone</keyword>
<accession>A0A2A9P1Q4</accession>
<feature type="coiled-coil region" evidence="3">
    <location>
        <begin position="8"/>
        <end position="106"/>
    </location>
</feature>
<dbReference type="EMBL" id="KZ301969">
    <property type="protein sequence ID" value="PFH54780.1"/>
    <property type="molecule type" value="Genomic_DNA"/>
</dbReference>
<comment type="similarity">
    <text evidence="1">Belongs to the prefoldin subunit beta family.</text>
</comment>
<evidence type="ECO:0008006" key="6">
    <source>
        <dbReference type="Google" id="ProtNLM"/>
    </source>
</evidence>
<dbReference type="OrthoDB" id="248120at2759"/>
<evidence type="ECO:0000256" key="3">
    <source>
        <dbReference type="SAM" id="Coils"/>
    </source>
</evidence>
<dbReference type="GO" id="GO:0016272">
    <property type="term" value="C:prefoldin complex"/>
    <property type="evidence" value="ECO:0007669"/>
    <property type="project" value="InterPro"/>
</dbReference>
<gene>
    <name evidence="4" type="ORF">AMATHDRAFT_134272</name>
</gene>
<dbReference type="GO" id="GO:0051087">
    <property type="term" value="F:protein-folding chaperone binding"/>
    <property type="evidence" value="ECO:0007669"/>
    <property type="project" value="TreeGrafter"/>
</dbReference>
<sequence length="109" mass="12431">MSAPSVDLQAASAEYQKLQLELANTIEGRQRLEAQLSENEAVKKEFEQLTQENTVYKLLGPVLVKQDQADAKANVNKRLEFIQSEIKRLEGQLKELQSKQEKKKQEVGF</sequence>
<reference evidence="4 5" key="1">
    <citation type="submission" date="2014-02" db="EMBL/GenBank/DDBJ databases">
        <title>Transposable element dynamics among asymbiotic and ectomycorrhizal Amanita fungi.</title>
        <authorList>
            <consortium name="DOE Joint Genome Institute"/>
            <person name="Hess J."/>
            <person name="Skrede I."/>
            <person name="Wolfe B."/>
            <person name="LaButti K."/>
            <person name="Ohm R.A."/>
            <person name="Grigoriev I.V."/>
            <person name="Pringle A."/>
        </authorList>
    </citation>
    <scope>NUCLEOTIDE SEQUENCE [LARGE SCALE GENOMIC DNA]</scope>
    <source>
        <strain evidence="4 5">SKay4041</strain>
    </source>
</reference>
<evidence type="ECO:0000313" key="4">
    <source>
        <dbReference type="EMBL" id="PFH54780.1"/>
    </source>
</evidence>
<evidence type="ECO:0000256" key="1">
    <source>
        <dbReference type="ARBA" id="ARBA00008045"/>
    </source>
</evidence>
<dbReference type="PANTHER" id="PTHR21431">
    <property type="entry name" value="PREFOLDIN SUBUNIT 6"/>
    <property type="match status" value="1"/>
</dbReference>
<dbReference type="SUPFAM" id="SSF46579">
    <property type="entry name" value="Prefoldin"/>
    <property type="match status" value="1"/>
</dbReference>
<dbReference type="InterPro" id="IPR002777">
    <property type="entry name" value="PFD_beta-like"/>
</dbReference>
<dbReference type="Proteomes" id="UP000242287">
    <property type="component" value="Unassembled WGS sequence"/>
</dbReference>
<dbReference type="FunFam" id="1.10.287.370:FF:000003">
    <property type="entry name" value="Prefoldin subunit 6"/>
    <property type="match status" value="1"/>
</dbReference>
<dbReference type="STRING" id="703135.A0A2A9P1Q4"/>
<evidence type="ECO:0000256" key="2">
    <source>
        <dbReference type="ARBA" id="ARBA00023186"/>
    </source>
</evidence>
<dbReference type="GO" id="GO:0005737">
    <property type="term" value="C:cytoplasm"/>
    <property type="evidence" value="ECO:0007669"/>
    <property type="project" value="TreeGrafter"/>
</dbReference>
<proteinExistence type="inferred from homology"/>
<dbReference type="Pfam" id="PF01920">
    <property type="entry name" value="Prefoldin_2"/>
    <property type="match status" value="1"/>
</dbReference>
<dbReference type="GO" id="GO:0005634">
    <property type="term" value="C:nucleus"/>
    <property type="evidence" value="ECO:0007669"/>
    <property type="project" value="InterPro"/>
</dbReference>
<organism evidence="4 5">
    <name type="scientific">Amanita thiersii Skay4041</name>
    <dbReference type="NCBI Taxonomy" id="703135"/>
    <lineage>
        <taxon>Eukaryota</taxon>
        <taxon>Fungi</taxon>
        <taxon>Dikarya</taxon>
        <taxon>Basidiomycota</taxon>
        <taxon>Agaricomycotina</taxon>
        <taxon>Agaricomycetes</taxon>
        <taxon>Agaricomycetidae</taxon>
        <taxon>Agaricales</taxon>
        <taxon>Pluteineae</taxon>
        <taxon>Amanitaceae</taxon>
        <taxon>Amanita</taxon>
    </lineage>
</organism>
<dbReference type="CDD" id="cd23161">
    <property type="entry name" value="Prefoldin_6"/>
    <property type="match status" value="1"/>
</dbReference>
<dbReference type="GO" id="GO:0000775">
    <property type="term" value="C:chromosome, centromeric region"/>
    <property type="evidence" value="ECO:0007669"/>
    <property type="project" value="InterPro"/>
</dbReference>
<evidence type="ECO:0000313" key="5">
    <source>
        <dbReference type="Proteomes" id="UP000242287"/>
    </source>
</evidence>